<feature type="transmembrane region" description="Helical" evidence="3">
    <location>
        <begin position="121"/>
        <end position="140"/>
    </location>
</feature>
<reference evidence="5" key="1">
    <citation type="submission" date="2022-02" db="EMBL/GenBank/DDBJ databases">
        <title>Halalkalibacter sp. nov. isolated from Lonar Lake, India.</title>
        <authorList>
            <person name="Joshi A."/>
            <person name="Thite S."/>
            <person name="Lodha T."/>
        </authorList>
    </citation>
    <scope>NUCLEOTIDE SEQUENCE</scope>
    <source>
        <strain evidence="5">MEB205</strain>
    </source>
</reference>
<evidence type="ECO:0000259" key="4">
    <source>
        <dbReference type="Pfam" id="PF00892"/>
    </source>
</evidence>
<evidence type="ECO:0000256" key="1">
    <source>
        <dbReference type="ARBA" id="ARBA00004127"/>
    </source>
</evidence>
<dbReference type="PANTHER" id="PTHR22911:SF137">
    <property type="entry name" value="SOLUTE CARRIER FAMILY 35 MEMBER G2-RELATED"/>
    <property type="match status" value="1"/>
</dbReference>
<keyword evidence="3" id="KW-1133">Transmembrane helix</keyword>
<gene>
    <name evidence="5" type="ORF">MF646_16020</name>
</gene>
<evidence type="ECO:0000256" key="2">
    <source>
        <dbReference type="ARBA" id="ARBA00007362"/>
    </source>
</evidence>
<dbReference type="Pfam" id="PF00892">
    <property type="entry name" value="EamA"/>
    <property type="match status" value="2"/>
</dbReference>
<evidence type="ECO:0000313" key="5">
    <source>
        <dbReference type="EMBL" id="MCL7748633.1"/>
    </source>
</evidence>
<organism evidence="5 6">
    <name type="scientific">Halalkalibacter alkaliphilus</name>
    <dbReference type="NCBI Taxonomy" id="2917993"/>
    <lineage>
        <taxon>Bacteria</taxon>
        <taxon>Bacillati</taxon>
        <taxon>Bacillota</taxon>
        <taxon>Bacilli</taxon>
        <taxon>Bacillales</taxon>
        <taxon>Bacillaceae</taxon>
        <taxon>Halalkalibacter</taxon>
    </lineage>
</organism>
<feature type="transmembrane region" description="Helical" evidence="3">
    <location>
        <begin position="6"/>
        <end position="24"/>
    </location>
</feature>
<evidence type="ECO:0000313" key="6">
    <source>
        <dbReference type="Proteomes" id="UP001139150"/>
    </source>
</evidence>
<dbReference type="RefSeq" id="WP_250097520.1">
    <property type="nucleotide sequence ID" value="NZ_JAKRYL010000017.1"/>
</dbReference>
<name>A0A9X2CUR1_9BACI</name>
<dbReference type="InterPro" id="IPR037185">
    <property type="entry name" value="EmrE-like"/>
</dbReference>
<feature type="transmembrane region" description="Helical" evidence="3">
    <location>
        <begin position="60"/>
        <end position="84"/>
    </location>
</feature>
<feature type="transmembrane region" description="Helical" evidence="3">
    <location>
        <begin position="288"/>
        <end position="307"/>
    </location>
</feature>
<dbReference type="PANTHER" id="PTHR22911">
    <property type="entry name" value="ACYL-MALONYL CONDENSING ENZYME-RELATED"/>
    <property type="match status" value="1"/>
</dbReference>
<keyword evidence="3" id="KW-0472">Membrane</keyword>
<feature type="domain" description="EamA" evidence="4">
    <location>
        <begin position="2"/>
        <end position="138"/>
    </location>
</feature>
<dbReference type="SUPFAM" id="SSF103481">
    <property type="entry name" value="Multidrug resistance efflux transporter EmrE"/>
    <property type="match status" value="2"/>
</dbReference>
<comment type="similarity">
    <text evidence="2">Belongs to the EamA transporter family.</text>
</comment>
<feature type="transmembrane region" description="Helical" evidence="3">
    <location>
        <begin position="164"/>
        <end position="185"/>
    </location>
</feature>
<feature type="transmembrane region" description="Helical" evidence="3">
    <location>
        <begin position="96"/>
        <end position="115"/>
    </location>
</feature>
<feature type="domain" description="EamA" evidence="4">
    <location>
        <begin position="167"/>
        <end position="306"/>
    </location>
</feature>
<feature type="transmembrane region" description="Helical" evidence="3">
    <location>
        <begin position="235"/>
        <end position="255"/>
    </location>
</feature>
<dbReference type="AlphaFoldDB" id="A0A9X2CUR1"/>
<feature type="transmembrane region" description="Helical" evidence="3">
    <location>
        <begin position="261"/>
        <end position="281"/>
    </location>
</feature>
<proteinExistence type="inferred from homology"/>
<comment type="caution">
    <text evidence="5">The sequence shown here is derived from an EMBL/GenBank/DDBJ whole genome shotgun (WGS) entry which is preliminary data.</text>
</comment>
<sequence length="308" mass="34229">MGEIFAIIALILFSINIIVTKVASNLLNIKVGFFISISVNVIFASVLFISHLLIRDSTFYIHWPAFFFFVCAGFFSTYLGRWLFFETIIKIGPSKASMFQVSNPIFTVIIAGLILGERLALTDWISILFMITGLLTISYIPSQHRQAFRRDLARIVAFPSLKEYIMPGVWIALLSALSYAISNILRGVAVLKWNEPILGALLGALIGLGFHMIFSLKTKNLMKTIKNANRKGIKLYCVSGICTISAQIFLISSMFYIPISIANLITLSTPILVTPLSYFLLKNSENITVRTIVGGLMVLVGINIVVLF</sequence>
<comment type="subcellular location">
    <subcellularLocation>
        <location evidence="1">Endomembrane system</location>
        <topology evidence="1">Multi-pass membrane protein</topology>
    </subcellularLocation>
</comment>
<keyword evidence="3" id="KW-0812">Transmembrane</keyword>
<evidence type="ECO:0000256" key="3">
    <source>
        <dbReference type="SAM" id="Phobius"/>
    </source>
</evidence>
<dbReference type="GO" id="GO:0016020">
    <property type="term" value="C:membrane"/>
    <property type="evidence" value="ECO:0007669"/>
    <property type="project" value="InterPro"/>
</dbReference>
<accession>A0A9X2CUR1</accession>
<feature type="transmembrane region" description="Helical" evidence="3">
    <location>
        <begin position="197"/>
        <end position="214"/>
    </location>
</feature>
<keyword evidence="6" id="KW-1185">Reference proteome</keyword>
<dbReference type="EMBL" id="JAKRYL010000017">
    <property type="protein sequence ID" value="MCL7748633.1"/>
    <property type="molecule type" value="Genomic_DNA"/>
</dbReference>
<dbReference type="Proteomes" id="UP001139150">
    <property type="component" value="Unassembled WGS sequence"/>
</dbReference>
<feature type="transmembrane region" description="Helical" evidence="3">
    <location>
        <begin position="31"/>
        <end position="54"/>
    </location>
</feature>
<dbReference type="InterPro" id="IPR000620">
    <property type="entry name" value="EamA_dom"/>
</dbReference>
<protein>
    <submittedName>
        <fullName evidence="5">DMT family transporter</fullName>
    </submittedName>
</protein>